<dbReference type="EMBL" id="CAJJDP010000005">
    <property type="protein sequence ID" value="CAD8134958.1"/>
    <property type="molecule type" value="Genomic_DNA"/>
</dbReference>
<gene>
    <name evidence="4" type="ORF">POCTA_138.1.T0060128</name>
</gene>
<dbReference type="InterPro" id="IPR000008">
    <property type="entry name" value="C2_dom"/>
</dbReference>
<keyword evidence="1" id="KW-0479">Metal-binding</keyword>
<dbReference type="OrthoDB" id="419768at2759"/>
<keyword evidence="2" id="KW-0106">Calcium</keyword>
<evidence type="ECO:0000313" key="4">
    <source>
        <dbReference type="EMBL" id="CAD8134958.1"/>
    </source>
</evidence>
<dbReference type="PROSITE" id="PS50004">
    <property type="entry name" value="C2"/>
    <property type="match status" value="1"/>
</dbReference>
<organism evidence="4 5">
    <name type="scientific">Paramecium octaurelia</name>
    <dbReference type="NCBI Taxonomy" id="43137"/>
    <lineage>
        <taxon>Eukaryota</taxon>
        <taxon>Sar</taxon>
        <taxon>Alveolata</taxon>
        <taxon>Ciliophora</taxon>
        <taxon>Intramacronucleata</taxon>
        <taxon>Oligohymenophorea</taxon>
        <taxon>Peniculida</taxon>
        <taxon>Parameciidae</taxon>
        <taxon>Paramecium</taxon>
    </lineage>
</organism>
<protein>
    <recommendedName>
        <fullName evidence="3">C2 domain-containing protein</fullName>
    </recommendedName>
</protein>
<dbReference type="Proteomes" id="UP000683925">
    <property type="component" value="Unassembled WGS sequence"/>
</dbReference>
<evidence type="ECO:0000256" key="1">
    <source>
        <dbReference type="ARBA" id="ARBA00022723"/>
    </source>
</evidence>
<dbReference type="PANTHER" id="PTHR46502:SF2">
    <property type="entry name" value="16 KDA PHLOEM PROTEIN 2"/>
    <property type="match status" value="1"/>
</dbReference>
<dbReference type="AlphaFoldDB" id="A0A8S1S3R7"/>
<feature type="domain" description="C2" evidence="3">
    <location>
        <begin position="1"/>
        <end position="103"/>
    </location>
</feature>
<dbReference type="Pfam" id="PF00168">
    <property type="entry name" value="C2"/>
    <property type="match status" value="1"/>
</dbReference>
<evidence type="ECO:0000259" key="3">
    <source>
        <dbReference type="PROSITE" id="PS50004"/>
    </source>
</evidence>
<comment type="caution">
    <text evidence="4">The sequence shown here is derived from an EMBL/GenBank/DDBJ whole genome shotgun (WGS) entry which is preliminary data.</text>
</comment>
<accession>A0A8S1S3R7</accession>
<dbReference type="OMA" id="KMNPFVK"/>
<dbReference type="PANTHER" id="PTHR46502">
    <property type="entry name" value="C2 DOMAIN-CONTAINING"/>
    <property type="match status" value="1"/>
</dbReference>
<sequence>MDEKKRKIVIRSANLSRSTKLFSKMNPFVKIITQKQEYRSSISKAAEKRPVWNDTELIEVDIGENVKLQILDFNSRDEPELIAETTLTSKDLLGCVLKTDVFYKQQVVGQIELEIQKTIKQDGIYVQHIAQEVINTVQQKCLGPQFQYP</sequence>
<reference evidence="4" key="1">
    <citation type="submission" date="2021-01" db="EMBL/GenBank/DDBJ databases">
        <authorList>
            <consortium name="Genoscope - CEA"/>
            <person name="William W."/>
        </authorList>
    </citation>
    <scope>NUCLEOTIDE SEQUENCE</scope>
</reference>
<name>A0A8S1S3R7_PAROT</name>
<proteinExistence type="predicted"/>
<evidence type="ECO:0000313" key="5">
    <source>
        <dbReference type="Proteomes" id="UP000683925"/>
    </source>
</evidence>
<evidence type="ECO:0000256" key="2">
    <source>
        <dbReference type="ARBA" id="ARBA00022837"/>
    </source>
</evidence>
<dbReference type="GO" id="GO:0046872">
    <property type="term" value="F:metal ion binding"/>
    <property type="evidence" value="ECO:0007669"/>
    <property type="project" value="UniProtKB-KW"/>
</dbReference>
<dbReference type="CDD" id="cd00030">
    <property type="entry name" value="C2"/>
    <property type="match status" value="1"/>
</dbReference>
<keyword evidence="5" id="KW-1185">Reference proteome</keyword>